<dbReference type="PANTHER" id="PTHR30176:SF3">
    <property type="entry name" value="FERREDOXIN-TYPE PROTEIN NAPH"/>
    <property type="match status" value="1"/>
</dbReference>
<dbReference type="HOGENOM" id="CLU_598345_0_0_5"/>
<dbReference type="GO" id="GO:0046872">
    <property type="term" value="F:metal ion binding"/>
    <property type="evidence" value="ECO:0007669"/>
    <property type="project" value="UniProtKB-KW"/>
</dbReference>
<organism evidence="8 9">
    <name type="scientific">Paramagnetospirillum magneticum (strain ATCC 700264 / AMB-1)</name>
    <name type="common">Magnetospirillum magneticum</name>
    <dbReference type="NCBI Taxonomy" id="342108"/>
    <lineage>
        <taxon>Bacteria</taxon>
        <taxon>Pseudomonadati</taxon>
        <taxon>Pseudomonadota</taxon>
        <taxon>Alphaproteobacteria</taxon>
        <taxon>Rhodospirillales</taxon>
        <taxon>Magnetospirillaceae</taxon>
        <taxon>Paramagnetospirillum</taxon>
    </lineage>
</organism>
<feature type="domain" description="4Fe-4S ferredoxin-type" evidence="7">
    <location>
        <begin position="80"/>
        <end position="116"/>
    </location>
</feature>
<evidence type="ECO:0000259" key="7">
    <source>
        <dbReference type="Pfam" id="PF12801"/>
    </source>
</evidence>
<accession>Q2VYV8</accession>
<name>Q2VYV8_PARM1</name>
<keyword evidence="9" id="KW-1185">Reference proteome</keyword>
<dbReference type="InterPro" id="IPR017896">
    <property type="entry name" value="4Fe4S_Fe-S-bd"/>
</dbReference>
<keyword evidence="3" id="KW-0479">Metal-binding</keyword>
<feature type="domain" description="4Fe-4S ferredoxin-type" evidence="7">
    <location>
        <begin position="164"/>
        <end position="197"/>
    </location>
</feature>
<dbReference type="PANTHER" id="PTHR30176">
    <property type="entry name" value="FERREDOXIN-TYPE PROTEIN NAPH"/>
    <property type="match status" value="1"/>
</dbReference>
<dbReference type="STRING" id="342108.amb4413"/>
<reference evidence="8 9" key="1">
    <citation type="journal article" date="2005" name="DNA Res.">
        <title>Complete genome sequence of the facultative anaerobic magnetotactic bacterium Magnetospirillum sp. strain AMB-1.</title>
        <authorList>
            <person name="Matsunaga T."/>
            <person name="Okamura Y."/>
            <person name="Fukuda Y."/>
            <person name="Wahyudi A.T."/>
            <person name="Murase Y."/>
            <person name="Takeyama H."/>
        </authorList>
    </citation>
    <scope>NUCLEOTIDE SEQUENCE [LARGE SCALE GENOMIC DNA]</scope>
    <source>
        <strain evidence="9">ATCC 700264 / AMB-1</strain>
    </source>
</reference>
<keyword evidence="2" id="KW-0004">4Fe-4S</keyword>
<evidence type="ECO:0000256" key="2">
    <source>
        <dbReference type="ARBA" id="ARBA00022485"/>
    </source>
</evidence>
<keyword evidence="1" id="KW-0813">Transport</keyword>
<evidence type="ECO:0000313" key="8">
    <source>
        <dbReference type="EMBL" id="BAE53217.1"/>
    </source>
</evidence>
<evidence type="ECO:0000256" key="4">
    <source>
        <dbReference type="ARBA" id="ARBA00022982"/>
    </source>
</evidence>
<sequence>MKAGHGSALRGFAMTAISFRSTPLAVLGHFLARQSRMIQAVQWLMVVVYLALVTLPAFLPVPDDSKHIWDNLVLFAQFAFWGVWWPFVMVSMLVMGRAWCGLFCPEGTMTEWISRHGLGRAIPAWLRWKGWPFVAFVCTTVYGQMITVYEYPKAALLILGASTVMALGIGLVYGRGKRVWCRYLCPASGVFSLLSRLAPVHFAVDAESWKTAPRTHAVNCATLVDVRAMTGGGSCHMCGRCSGHRGAVELQPRLPGAEIAALPAREVSPWDIILLLFGVMGVASGAFQWSASPYFIALKQGLAKILVEHSILFPMTETLPWWLLTNSDETGEVFTLLDGFCILTYMGGAALLFGTIGLAGLAAAARMLGQRQLLWRLGYGLVPAGAVGLIVGLSAMTLTQLTAEGVFLAWVPDARAGLLLLGLGWSAALLWRSLPAAALWRRAAAWSLGMAGAFAQLGMWGVFFFVW</sequence>
<dbReference type="EMBL" id="AP007255">
    <property type="protein sequence ID" value="BAE53217.1"/>
    <property type="molecule type" value="Genomic_DNA"/>
</dbReference>
<dbReference type="InterPro" id="IPR051684">
    <property type="entry name" value="Electron_Trans/Redox"/>
</dbReference>
<keyword evidence="5" id="KW-0408">Iron</keyword>
<keyword evidence="4" id="KW-0249">Electron transport</keyword>
<dbReference type="GO" id="GO:0005886">
    <property type="term" value="C:plasma membrane"/>
    <property type="evidence" value="ECO:0007669"/>
    <property type="project" value="TreeGrafter"/>
</dbReference>
<gene>
    <name evidence="8" type="ordered locus">amb4413</name>
</gene>
<dbReference type="Proteomes" id="UP000007058">
    <property type="component" value="Chromosome"/>
</dbReference>
<keyword evidence="6" id="KW-0411">Iron-sulfur</keyword>
<dbReference type="AlphaFoldDB" id="Q2VYV8"/>
<evidence type="ECO:0000256" key="1">
    <source>
        <dbReference type="ARBA" id="ARBA00022448"/>
    </source>
</evidence>
<evidence type="ECO:0000256" key="3">
    <source>
        <dbReference type="ARBA" id="ARBA00022723"/>
    </source>
</evidence>
<evidence type="ECO:0000256" key="6">
    <source>
        <dbReference type="ARBA" id="ARBA00023014"/>
    </source>
</evidence>
<evidence type="ECO:0000256" key="5">
    <source>
        <dbReference type="ARBA" id="ARBA00023004"/>
    </source>
</evidence>
<dbReference type="Pfam" id="PF12801">
    <property type="entry name" value="Fer4_5"/>
    <property type="match status" value="2"/>
</dbReference>
<proteinExistence type="predicted"/>
<protein>
    <submittedName>
        <fullName evidence="8">Polyferredoxin</fullName>
    </submittedName>
</protein>
<evidence type="ECO:0000313" key="9">
    <source>
        <dbReference type="Proteomes" id="UP000007058"/>
    </source>
</evidence>
<dbReference type="KEGG" id="mag:amb4413"/>
<dbReference type="GO" id="GO:0051539">
    <property type="term" value="F:4 iron, 4 sulfur cluster binding"/>
    <property type="evidence" value="ECO:0007669"/>
    <property type="project" value="UniProtKB-KW"/>
</dbReference>